<reference evidence="1" key="1">
    <citation type="submission" date="2022-09" db="EMBL/GenBank/DDBJ databases">
        <title>Isolation and characterization of 3-chlorobenzoate degrading bacteria from soils in Shizuoka.</title>
        <authorList>
            <person name="Ifat A."/>
            <person name="Ogawa N."/>
            <person name="Kimbara K."/>
            <person name="Moriuchi R."/>
            <person name="Dohra H."/>
            <person name="Shintani M."/>
        </authorList>
    </citation>
    <scope>NUCLEOTIDE SEQUENCE</scope>
    <source>
        <strain evidence="1">19CS4-2</strain>
    </source>
</reference>
<dbReference type="AlphaFoldDB" id="A0AA37IAY7"/>
<dbReference type="EMBL" id="BPUS01000006">
    <property type="protein sequence ID" value="GJH26530.1"/>
    <property type="molecule type" value="Genomic_DNA"/>
</dbReference>
<evidence type="ECO:0000313" key="2">
    <source>
        <dbReference type="Proteomes" id="UP001055111"/>
    </source>
</evidence>
<sequence length="94" mass="10700">MLLIMISGSRVNVPDDGIDGGFASFYRCDLQALLTVSKWNDRLLWLAKSHSPFPEADIHLRHVANDSKAKWSNCAVTERRMAAKADLRNNLRRF</sequence>
<protein>
    <submittedName>
        <fullName evidence="1">Uncharacterized protein</fullName>
    </submittedName>
</protein>
<evidence type="ECO:0000313" key="1">
    <source>
        <dbReference type="EMBL" id="GJH26530.1"/>
    </source>
</evidence>
<organism evidence="1 2">
    <name type="scientific">Caballeronia novacaledonica</name>
    <dbReference type="NCBI Taxonomy" id="1544861"/>
    <lineage>
        <taxon>Bacteria</taxon>
        <taxon>Pseudomonadati</taxon>
        <taxon>Pseudomonadota</taxon>
        <taxon>Betaproteobacteria</taxon>
        <taxon>Burkholderiales</taxon>
        <taxon>Burkholderiaceae</taxon>
        <taxon>Caballeronia</taxon>
    </lineage>
</organism>
<comment type="caution">
    <text evidence="1">The sequence shown here is derived from an EMBL/GenBank/DDBJ whole genome shotgun (WGS) entry which is preliminary data.</text>
</comment>
<accession>A0AA37IAY7</accession>
<dbReference type="RefSeq" id="WP_238213127.1">
    <property type="nucleotide sequence ID" value="NZ_BPUS01000006.1"/>
</dbReference>
<proteinExistence type="predicted"/>
<dbReference type="Proteomes" id="UP001055111">
    <property type="component" value="Unassembled WGS sequence"/>
</dbReference>
<gene>
    <name evidence="1" type="ORF">CBA19CS42_18460</name>
</gene>
<name>A0AA37IAY7_9BURK</name>